<evidence type="ECO:0000313" key="9">
    <source>
        <dbReference type="Proteomes" id="UP000481327"/>
    </source>
</evidence>
<protein>
    <recommendedName>
        <fullName evidence="7">Phosphatidylglycerol--prolipoprotein diacylglyceryl transferase</fullName>
        <ecNumber evidence="7">2.5.1.145</ecNumber>
    </recommendedName>
</protein>
<dbReference type="InterPro" id="IPR001640">
    <property type="entry name" value="Lgt"/>
</dbReference>
<comment type="catalytic activity">
    <reaction evidence="7">
        <text>L-cysteinyl-[prolipoprotein] + a 1,2-diacyl-sn-glycero-3-phospho-(1'-sn-glycerol) = an S-1,2-diacyl-sn-glyceryl-L-cysteinyl-[prolipoprotein] + sn-glycerol 1-phosphate + H(+)</text>
        <dbReference type="Rhea" id="RHEA:56712"/>
        <dbReference type="Rhea" id="RHEA-COMP:14679"/>
        <dbReference type="Rhea" id="RHEA-COMP:14680"/>
        <dbReference type="ChEBI" id="CHEBI:15378"/>
        <dbReference type="ChEBI" id="CHEBI:29950"/>
        <dbReference type="ChEBI" id="CHEBI:57685"/>
        <dbReference type="ChEBI" id="CHEBI:64716"/>
        <dbReference type="ChEBI" id="CHEBI:140658"/>
        <dbReference type="EC" id="2.5.1.145"/>
    </reaction>
</comment>
<dbReference type="OrthoDB" id="871140at2"/>
<evidence type="ECO:0000256" key="3">
    <source>
        <dbReference type="ARBA" id="ARBA00022679"/>
    </source>
</evidence>
<dbReference type="PANTHER" id="PTHR30589:SF0">
    <property type="entry name" value="PHOSPHATIDYLGLYCEROL--PROLIPOPROTEIN DIACYLGLYCERYL TRANSFERASE"/>
    <property type="match status" value="1"/>
</dbReference>
<evidence type="ECO:0000256" key="2">
    <source>
        <dbReference type="ARBA" id="ARBA00022475"/>
    </source>
</evidence>
<evidence type="ECO:0000256" key="6">
    <source>
        <dbReference type="ARBA" id="ARBA00023136"/>
    </source>
</evidence>
<feature type="transmembrane region" description="Helical" evidence="7">
    <location>
        <begin position="255"/>
        <end position="274"/>
    </location>
</feature>
<comment type="similarity">
    <text evidence="1 7">Belongs to the Lgt family.</text>
</comment>
<evidence type="ECO:0000256" key="4">
    <source>
        <dbReference type="ARBA" id="ARBA00022692"/>
    </source>
</evidence>
<organism evidence="8 9">
    <name type="scientific">Sandarakinorhabdus fusca</name>
    <dbReference type="NCBI Taxonomy" id="1439888"/>
    <lineage>
        <taxon>Bacteria</taxon>
        <taxon>Pseudomonadati</taxon>
        <taxon>Pseudomonadota</taxon>
        <taxon>Alphaproteobacteria</taxon>
        <taxon>Sphingomonadales</taxon>
        <taxon>Sphingosinicellaceae</taxon>
        <taxon>Sandarakinorhabdus</taxon>
    </lineage>
</organism>
<dbReference type="EC" id="2.5.1.145" evidence="7"/>
<evidence type="ECO:0000256" key="5">
    <source>
        <dbReference type="ARBA" id="ARBA00022989"/>
    </source>
</evidence>
<evidence type="ECO:0000313" key="8">
    <source>
        <dbReference type="EMBL" id="MQT17132.1"/>
    </source>
</evidence>
<keyword evidence="5 7" id="KW-1133">Transmembrane helix</keyword>
<dbReference type="Proteomes" id="UP000481327">
    <property type="component" value="Unassembled WGS sequence"/>
</dbReference>
<evidence type="ECO:0000256" key="7">
    <source>
        <dbReference type="HAMAP-Rule" id="MF_01147"/>
    </source>
</evidence>
<feature type="transmembrane region" description="Helical" evidence="7">
    <location>
        <begin position="112"/>
        <end position="130"/>
    </location>
</feature>
<feature type="transmembrane region" description="Helical" evidence="7">
    <location>
        <begin position="142"/>
        <end position="160"/>
    </location>
</feature>
<dbReference type="Pfam" id="PF01790">
    <property type="entry name" value="LGT"/>
    <property type="match status" value="1"/>
</dbReference>
<dbReference type="PROSITE" id="PS01311">
    <property type="entry name" value="LGT"/>
    <property type="match status" value="1"/>
</dbReference>
<feature type="binding site" evidence="7">
    <location>
        <position position="155"/>
    </location>
    <ligand>
        <name>a 1,2-diacyl-sn-glycero-3-phospho-(1'-sn-glycerol)</name>
        <dbReference type="ChEBI" id="CHEBI:64716"/>
    </ligand>
</feature>
<name>A0A7C9GNZ0_9SPHN</name>
<keyword evidence="9" id="KW-1185">Reference proteome</keyword>
<feature type="transmembrane region" description="Helical" evidence="7">
    <location>
        <begin position="218"/>
        <end position="235"/>
    </location>
</feature>
<dbReference type="GO" id="GO:0042158">
    <property type="term" value="P:lipoprotein biosynthetic process"/>
    <property type="evidence" value="ECO:0007669"/>
    <property type="project" value="UniProtKB-UniRule"/>
</dbReference>
<keyword evidence="3 7" id="KW-0808">Transferase</keyword>
<keyword evidence="2 7" id="KW-1003">Cell membrane</keyword>
<gene>
    <name evidence="7" type="primary">lgt</name>
    <name evidence="8" type="ORF">F3168_07640</name>
</gene>
<comment type="caution">
    <text evidence="8">The sequence shown here is derived from an EMBL/GenBank/DDBJ whole genome shotgun (WGS) entry which is preliminary data.</text>
</comment>
<dbReference type="PANTHER" id="PTHR30589">
    <property type="entry name" value="PROLIPOPROTEIN DIACYLGLYCERYL TRANSFERASE"/>
    <property type="match status" value="1"/>
</dbReference>
<dbReference type="EMBL" id="WIOL01000002">
    <property type="protein sequence ID" value="MQT17132.1"/>
    <property type="molecule type" value="Genomic_DNA"/>
</dbReference>
<sequence length="283" mass="30708">MVLDGLQVAVDFATLPLRPDVFTIPEIGGYGPFALRWYSLSYIFAILGGWWLLSKMITRPGSPMTSEQLDSFITWATFGVILGGRLGYVLFYNLDQYLADPISVFKLWDGGMSSHGGIAGVMLGCLGFGIANKVSGLRTLDYVATVAPLGLGLGRLANFVNGELWGRPTGTDWGVIFPGAGPEPRYPSQLFEFALEGVVLFSIMTMLFWGTNARLRPGLLAGVFGVAYGISRVIVENYREPDRQIGFLSTGLTMGQTLTLPMILAGVLLILYALRRPRLPAAA</sequence>
<dbReference type="AlphaFoldDB" id="A0A7C9GNZ0"/>
<dbReference type="UniPathway" id="UPA00664"/>
<keyword evidence="8" id="KW-0449">Lipoprotein</keyword>
<evidence type="ECO:0000256" key="1">
    <source>
        <dbReference type="ARBA" id="ARBA00007150"/>
    </source>
</evidence>
<dbReference type="RefSeq" id="WP_152577552.1">
    <property type="nucleotide sequence ID" value="NZ_JAATJI010000001.1"/>
</dbReference>
<keyword evidence="6 7" id="KW-0472">Membrane</keyword>
<feature type="transmembrane region" description="Helical" evidence="7">
    <location>
        <begin position="193"/>
        <end position="211"/>
    </location>
</feature>
<comment type="function">
    <text evidence="7">Catalyzes the transfer of the diacylglyceryl group from phosphatidylglycerol to the sulfhydryl group of the N-terminal cysteine of a prolipoprotein, the first step in the formation of mature lipoproteins.</text>
</comment>
<proteinExistence type="inferred from homology"/>
<feature type="transmembrane region" description="Helical" evidence="7">
    <location>
        <begin position="35"/>
        <end position="53"/>
    </location>
</feature>
<dbReference type="GO" id="GO:0005886">
    <property type="term" value="C:plasma membrane"/>
    <property type="evidence" value="ECO:0007669"/>
    <property type="project" value="UniProtKB-SubCell"/>
</dbReference>
<dbReference type="HAMAP" id="MF_01147">
    <property type="entry name" value="Lgt"/>
    <property type="match status" value="1"/>
</dbReference>
<accession>A0A7C9GNZ0</accession>
<keyword evidence="4 7" id="KW-0812">Transmembrane</keyword>
<dbReference type="GO" id="GO:0008961">
    <property type="term" value="F:phosphatidylglycerol-prolipoprotein diacylglyceryl transferase activity"/>
    <property type="evidence" value="ECO:0007669"/>
    <property type="project" value="UniProtKB-UniRule"/>
</dbReference>
<feature type="transmembrane region" description="Helical" evidence="7">
    <location>
        <begin position="73"/>
        <end position="92"/>
    </location>
</feature>
<comment type="pathway">
    <text evidence="7">Protein modification; lipoprotein biosynthesis (diacylglyceryl transfer).</text>
</comment>
<dbReference type="NCBIfam" id="TIGR00544">
    <property type="entry name" value="lgt"/>
    <property type="match status" value="1"/>
</dbReference>
<comment type="subcellular location">
    <subcellularLocation>
        <location evidence="7">Cell membrane</location>
        <topology evidence="7">Multi-pass membrane protein</topology>
    </subcellularLocation>
</comment>
<reference evidence="8 9" key="1">
    <citation type="submission" date="2019-09" db="EMBL/GenBank/DDBJ databases">
        <title>Polymorphobacter sp. isolated from a lake in China.</title>
        <authorList>
            <person name="Liu Z."/>
        </authorList>
    </citation>
    <scope>NUCLEOTIDE SEQUENCE [LARGE SCALE GENOMIC DNA]</scope>
    <source>
        <strain evidence="8 9">D40P</strain>
    </source>
</reference>